<keyword evidence="1" id="KW-0805">Transcription regulation</keyword>
<reference evidence="7 8" key="1">
    <citation type="submission" date="2024-07" db="EMBL/GenBank/DDBJ databases">
        <title>Section-level genome sequencing and comparative genomics of Aspergillus sections Usti and Cavernicolus.</title>
        <authorList>
            <consortium name="Lawrence Berkeley National Laboratory"/>
            <person name="Nybo J.L."/>
            <person name="Vesth T.C."/>
            <person name="Theobald S."/>
            <person name="Frisvad J.C."/>
            <person name="Larsen T.O."/>
            <person name="Kjaerboelling I."/>
            <person name="Rothschild-Mancinelli K."/>
            <person name="Lyhne E.K."/>
            <person name="Kogle M.E."/>
            <person name="Barry K."/>
            <person name="Clum A."/>
            <person name="Na H."/>
            <person name="Ledsgaard L."/>
            <person name="Lin J."/>
            <person name="Lipzen A."/>
            <person name="Kuo A."/>
            <person name="Riley R."/>
            <person name="Mondo S."/>
            <person name="Labutti K."/>
            <person name="Haridas S."/>
            <person name="Pangalinan J."/>
            <person name="Salamov A.A."/>
            <person name="Simmons B.A."/>
            <person name="Magnuson J.K."/>
            <person name="Chen J."/>
            <person name="Drula E."/>
            <person name="Henrissat B."/>
            <person name="Wiebenga A."/>
            <person name="Lubbers R.J."/>
            <person name="Gomes A.C."/>
            <person name="Makela M.R."/>
            <person name="Stajich J."/>
            <person name="Grigoriev I.V."/>
            <person name="Mortensen U.H."/>
            <person name="De Vries R.P."/>
            <person name="Baker S.E."/>
            <person name="Andersen M.R."/>
        </authorList>
    </citation>
    <scope>NUCLEOTIDE SEQUENCE [LARGE SCALE GENOMIC DNA]</scope>
    <source>
        <strain evidence="7 8">CBS 209.92</strain>
    </source>
</reference>
<dbReference type="SMART" id="SM00066">
    <property type="entry name" value="GAL4"/>
    <property type="match status" value="1"/>
</dbReference>
<sequence>MMPLPSQRTLAPATSALAPKPPIASRPTLKRTKISRACYACQERRSKCSGGVPCTKCYESDTECLVDPGTDNRRRALLLQKINQLQCTITNIIETLRDEEKAEWLISVVRSDASVEQIQQVLARELSKDDNSSRASETPEINTLIEAQTAREPGLRDIREVMAIERITRSY</sequence>
<evidence type="ECO:0000259" key="6">
    <source>
        <dbReference type="PROSITE" id="PS50048"/>
    </source>
</evidence>
<dbReference type="PANTHER" id="PTHR47256">
    <property type="entry name" value="ZN(II)2CYS6 TRANSCRIPTION FACTOR (EUROFUNG)-RELATED"/>
    <property type="match status" value="1"/>
</dbReference>
<keyword evidence="8" id="KW-1185">Reference proteome</keyword>
<dbReference type="InterPro" id="IPR001138">
    <property type="entry name" value="Zn2Cys6_DnaBD"/>
</dbReference>
<keyword evidence="2" id="KW-0238">DNA-binding</keyword>
<proteinExistence type="predicted"/>
<feature type="region of interest" description="Disordered" evidence="5">
    <location>
        <begin position="1"/>
        <end position="26"/>
    </location>
</feature>
<keyword evidence="3" id="KW-0804">Transcription</keyword>
<protein>
    <recommendedName>
        <fullName evidence="6">Zn(2)-C6 fungal-type domain-containing protein</fullName>
    </recommendedName>
</protein>
<feature type="domain" description="Zn(2)-C6 fungal-type" evidence="6">
    <location>
        <begin position="37"/>
        <end position="66"/>
    </location>
</feature>
<dbReference type="PANTHER" id="PTHR47256:SF1">
    <property type="entry name" value="ZN(II)2CYS6 TRANSCRIPTION FACTOR (EUROFUNG)"/>
    <property type="match status" value="1"/>
</dbReference>
<keyword evidence="4" id="KW-0539">Nucleus</keyword>
<dbReference type="CDD" id="cd00067">
    <property type="entry name" value="GAL4"/>
    <property type="match status" value="1"/>
</dbReference>
<name>A0ABR4G475_9EURO</name>
<dbReference type="SUPFAM" id="SSF57701">
    <property type="entry name" value="Zn2/Cys6 DNA-binding domain"/>
    <property type="match status" value="1"/>
</dbReference>
<dbReference type="InterPro" id="IPR053187">
    <property type="entry name" value="Notoamide_regulator"/>
</dbReference>
<evidence type="ECO:0000256" key="4">
    <source>
        <dbReference type="ARBA" id="ARBA00023242"/>
    </source>
</evidence>
<dbReference type="Gene3D" id="4.10.240.10">
    <property type="entry name" value="Zn(2)-C6 fungal-type DNA-binding domain"/>
    <property type="match status" value="1"/>
</dbReference>
<dbReference type="Pfam" id="PF00172">
    <property type="entry name" value="Zn_clus"/>
    <property type="match status" value="1"/>
</dbReference>
<gene>
    <name evidence="7" type="ORF">BJX66DRAFT_305426</name>
</gene>
<evidence type="ECO:0000256" key="1">
    <source>
        <dbReference type="ARBA" id="ARBA00023015"/>
    </source>
</evidence>
<dbReference type="Proteomes" id="UP001610563">
    <property type="component" value="Unassembled WGS sequence"/>
</dbReference>
<accession>A0ABR4G475</accession>
<evidence type="ECO:0000256" key="5">
    <source>
        <dbReference type="SAM" id="MobiDB-lite"/>
    </source>
</evidence>
<evidence type="ECO:0000313" key="8">
    <source>
        <dbReference type="Proteomes" id="UP001610563"/>
    </source>
</evidence>
<dbReference type="EMBL" id="JBFTWV010000053">
    <property type="protein sequence ID" value="KAL2793804.1"/>
    <property type="molecule type" value="Genomic_DNA"/>
</dbReference>
<evidence type="ECO:0000256" key="3">
    <source>
        <dbReference type="ARBA" id="ARBA00023163"/>
    </source>
</evidence>
<evidence type="ECO:0000256" key="2">
    <source>
        <dbReference type="ARBA" id="ARBA00023125"/>
    </source>
</evidence>
<evidence type="ECO:0000313" key="7">
    <source>
        <dbReference type="EMBL" id="KAL2793804.1"/>
    </source>
</evidence>
<organism evidence="7 8">
    <name type="scientific">Aspergillus keveii</name>
    <dbReference type="NCBI Taxonomy" id="714993"/>
    <lineage>
        <taxon>Eukaryota</taxon>
        <taxon>Fungi</taxon>
        <taxon>Dikarya</taxon>
        <taxon>Ascomycota</taxon>
        <taxon>Pezizomycotina</taxon>
        <taxon>Eurotiomycetes</taxon>
        <taxon>Eurotiomycetidae</taxon>
        <taxon>Eurotiales</taxon>
        <taxon>Aspergillaceae</taxon>
        <taxon>Aspergillus</taxon>
        <taxon>Aspergillus subgen. Nidulantes</taxon>
    </lineage>
</organism>
<dbReference type="PROSITE" id="PS50048">
    <property type="entry name" value="ZN2_CY6_FUNGAL_2"/>
    <property type="match status" value="1"/>
</dbReference>
<dbReference type="InterPro" id="IPR036864">
    <property type="entry name" value="Zn2-C6_fun-type_DNA-bd_sf"/>
</dbReference>
<comment type="caution">
    <text evidence="7">The sequence shown here is derived from an EMBL/GenBank/DDBJ whole genome shotgun (WGS) entry which is preliminary data.</text>
</comment>